<dbReference type="Pfam" id="PF19458">
    <property type="entry name" value="DUF5995"/>
    <property type="match status" value="1"/>
</dbReference>
<evidence type="ECO:0000313" key="2">
    <source>
        <dbReference type="Proteomes" id="UP001165489"/>
    </source>
</evidence>
<dbReference type="RefSeq" id="WP_241349220.1">
    <property type="nucleotide sequence ID" value="NZ_JAKZGP010000049.1"/>
</dbReference>
<dbReference type="EMBL" id="JAKZGP010000049">
    <property type="protein sequence ID" value="MCH7410862.1"/>
    <property type="molecule type" value="Genomic_DNA"/>
</dbReference>
<gene>
    <name evidence="1" type="ORF">MM239_15750</name>
</gene>
<protein>
    <submittedName>
        <fullName evidence="1">DUF5995 family protein</fullName>
    </submittedName>
</protein>
<dbReference type="InterPro" id="IPR046037">
    <property type="entry name" value="DUF5995"/>
</dbReference>
<organism evidence="1 2">
    <name type="scientific">Belliella filtrata</name>
    <dbReference type="NCBI Taxonomy" id="2923435"/>
    <lineage>
        <taxon>Bacteria</taxon>
        <taxon>Pseudomonadati</taxon>
        <taxon>Bacteroidota</taxon>
        <taxon>Cytophagia</taxon>
        <taxon>Cytophagales</taxon>
        <taxon>Cyclobacteriaceae</taxon>
        <taxon>Belliella</taxon>
    </lineage>
</organism>
<name>A0ABS9V373_9BACT</name>
<comment type="caution">
    <text evidence="1">The sequence shown here is derived from an EMBL/GenBank/DDBJ whole genome shotgun (WGS) entry which is preliminary data.</text>
</comment>
<evidence type="ECO:0000313" key="1">
    <source>
        <dbReference type="EMBL" id="MCH7410862.1"/>
    </source>
</evidence>
<accession>A0ABS9V373</accession>
<keyword evidence="2" id="KW-1185">Reference proteome</keyword>
<dbReference type="Proteomes" id="UP001165489">
    <property type="component" value="Unassembled WGS sequence"/>
</dbReference>
<proteinExistence type="predicted"/>
<sequence length="252" mass="28234">MKNIQEVISKMDEIIGECESESSRIGYFAILYRQVTVRIALGIAKGEFEDNPRMEHLDIIFAKRFIDAYEGYKSGKLITKSWQTAFDAAKSKHHIVLQHLLLGINAHINLDLGIAAVETVGTANLSTIKNDFDNINVVLGELVDGVKNNIGALSPLFRLLIRFAKDKDELLVNFSIRIARDGAWKFANDYHLAIDKADCISTRDLIIAGLAEEMIRPGSRLSNILKIISFTEWRSVTSNMKQLDQVVKEAGK</sequence>
<reference evidence="1" key="1">
    <citation type="submission" date="2022-03" db="EMBL/GenBank/DDBJ databases">
        <title>De novo assembled genomes of Belliella spp. (Cyclobacteriaceae) strains.</title>
        <authorList>
            <person name="Szabo A."/>
            <person name="Korponai K."/>
            <person name="Felfoldi T."/>
        </authorList>
    </citation>
    <scope>NUCLEOTIDE SEQUENCE</scope>
    <source>
        <strain evidence="1">DSM 111904</strain>
    </source>
</reference>